<dbReference type="STRING" id="1161099.SAMN05444817_11434"/>
<reference evidence="3" key="1">
    <citation type="submission" date="2017-01" db="EMBL/GenBank/DDBJ databases">
        <authorList>
            <person name="Varghese N."/>
            <person name="Submissions S."/>
        </authorList>
    </citation>
    <scope>NUCLEOTIDE SEQUENCE [LARGE SCALE GENOMIC DNA]</scope>
    <source>
        <strain evidence="3">DSM 44531</strain>
    </source>
</reference>
<name>A0A1N7K548_9CORY</name>
<feature type="region of interest" description="Disordered" evidence="1">
    <location>
        <begin position="89"/>
        <end position="117"/>
    </location>
</feature>
<evidence type="ECO:0000313" key="3">
    <source>
        <dbReference type="Proteomes" id="UP000186292"/>
    </source>
</evidence>
<dbReference type="Proteomes" id="UP000186292">
    <property type="component" value="Unassembled WGS sequence"/>
</dbReference>
<sequence length="117" mass="12855">MLSWVILILVIAAIALLGVWASASVFGRGEAVPPMDEPRDVIAANRAAVDSGRYGDIALEVVPRGYRQDQVDALIEHLLYAQERKIEKEFSPQEPELERFSHAAAGGEKPTIEEAKE</sequence>
<evidence type="ECO:0008006" key="4">
    <source>
        <dbReference type="Google" id="ProtNLM"/>
    </source>
</evidence>
<protein>
    <recommendedName>
        <fullName evidence="4">DivIVA domain-containing protein</fullName>
    </recommendedName>
</protein>
<evidence type="ECO:0000313" key="2">
    <source>
        <dbReference type="EMBL" id="SIS56677.1"/>
    </source>
</evidence>
<evidence type="ECO:0000256" key="1">
    <source>
        <dbReference type="SAM" id="MobiDB-lite"/>
    </source>
</evidence>
<keyword evidence="3" id="KW-1185">Reference proteome</keyword>
<gene>
    <name evidence="2" type="ORF">SAMN05444817_11434</name>
</gene>
<organism evidence="2 3">
    <name type="scientific">Corynebacterium appendicis CIP 107643</name>
    <dbReference type="NCBI Taxonomy" id="1161099"/>
    <lineage>
        <taxon>Bacteria</taxon>
        <taxon>Bacillati</taxon>
        <taxon>Actinomycetota</taxon>
        <taxon>Actinomycetes</taxon>
        <taxon>Mycobacteriales</taxon>
        <taxon>Corynebacteriaceae</taxon>
        <taxon>Corynebacterium</taxon>
    </lineage>
</organism>
<proteinExistence type="predicted"/>
<dbReference type="RefSeq" id="WP_076599864.1">
    <property type="nucleotide sequence ID" value="NZ_CP046976.1"/>
</dbReference>
<accession>A0A1N7K548</accession>
<feature type="compositionally biased region" description="Basic and acidic residues" evidence="1">
    <location>
        <begin position="89"/>
        <end position="101"/>
    </location>
</feature>
<dbReference type="AlphaFoldDB" id="A0A1N7K548"/>
<dbReference type="EMBL" id="FTOF01000014">
    <property type="protein sequence ID" value="SIS56677.1"/>
    <property type="molecule type" value="Genomic_DNA"/>
</dbReference>